<dbReference type="AlphaFoldDB" id="A0A1F8FQP8"/>
<gene>
    <name evidence="1" type="ORF">A3J47_02720</name>
</gene>
<dbReference type="PANTHER" id="PTHR28055">
    <property type="entry name" value="ALTERED INHERITANCE OF MITOCHONDRIA PROTEIN 41, MITOCHONDRIAL"/>
    <property type="match status" value="1"/>
</dbReference>
<dbReference type="SUPFAM" id="SSF89095">
    <property type="entry name" value="GatB/YqeY motif"/>
    <property type="match status" value="1"/>
</dbReference>
<dbReference type="GO" id="GO:0016884">
    <property type="term" value="F:carbon-nitrogen ligase activity, with glutamine as amido-N-donor"/>
    <property type="evidence" value="ECO:0007669"/>
    <property type="project" value="InterPro"/>
</dbReference>
<accession>A0A1F8FQP8</accession>
<dbReference type="Gene3D" id="1.10.10.410">
    <property type="match status" value="1"/>
</dbReference>
<dbReference type="InterPro" id="IPR003789">
    <property type="entry name" value="Asn/Gln_tRNA_amidoTrase-B-like"/>
</dbReference>
<organism evidence="1 2">
    <name type="scientific">Candidatus Yanofskybacteria bacterium RIFCSPHIGHO2_02_FULL_43_22</name>
    <dbReference type="NCBI Taxonomy" id="1802681"/>
    <lineage>
        <taxon>Bacteria</taxon>
        <taxon>Candidatus Yanofskyibacteriota</taxon>
    </lineage>
</organism>
<proteinExistence type="predicted"/>
<sequence>MLKEKLQNDMKEAMKTGDATRRMVLSLLQSAIKNKELEKRSKLSKLGTDAAKFEELSMLSDEEIMDVISSEAKKRKESIESYEKGGREELAQKERNELNILMEYMPEQISENEIRIEAKKAIAKTGAKDIKEMGKVLGALMPKMKGKADGQTVSRIVREEIEKLRN</sequence>
<evidence type="ECO:0008006" key="3">
    <source>
        <dbReference type="Google" id="ProtNLM"/>
    </source>
</evidence>
<reference evidence="1 2" key="1">
    <citation type="journal article" date="2016" name="Nat. Commun.">
        <title>Thousands of microbial genomes shed light on interconnected biogeochemical processes in an aquifer system.</title>
        <authorList>
            <person name="Anantharaman K."/>
            <person name="Brown C.T."/>
            <person name="Hug L.A."/>
            <person name="Sharon I."/>
            <person name="Castelle C.J."/>
            <person name="Probst A.J."/>
            <person name="Thomas B.C."/>
            <person name="Singh A."/>
            <person name="Wilkins M.J."/>
            <person name="Karaoz U."/>
            <person name="Brodie E.L."/>
            <person name="Williams K.H."/>
            <person name="Hubbard S.S."/>
            <person name="Banfield J.F."/>
        </authorList>
    </citation>
    <scope>NUCLEOTIDE SEQUENCE [LARGE SCALE GENOMIC DNA]</scope>
</reference>
<evidence type="ECO:0000313" key="1">
    <source>
        <dbReference type="EMBL" id="OGN14888.1"/>
    </source>
</evidence>
<evidence type="ECO:0000313" key="2">
    <source>
        <dbReference type="Proteomes" id="UP000176581"/>
    </source>
</evidence>
<comment type="caution">
    <text evidence="1">The sequence shown here is derived from an EMBL/GenBank/DDBJ whole genome shotgun (WGS) entry which is preliminary data.</text>
</comment>
<dbReference type="Proteomes" id="UP000176581">
    <property type="component" value="Unassembled WGS sequence"/>
</dbReference>
<name>A0A1F8FQP8_9BACT</name>
<dbReference type="Gene3D" id="1.10.1510.10">
    <property type="entry name" value="Uncharacterised protein YqeY/AIM41 PF09424, N-terminal domain"/>
    <property type="match status" value="1"/>
</dbReference>
<dbReference type="InterPro" id="IPR019004">
    <property type="entry name" value="YqeY/Aim41"/>
</dbReference>
<dbReference type="InterPro" id="IPR023168">
    <property type="entry name" value="GatB_Yqey_C_2"/>
</dbReference>
<dbReference type="InterPro" id="IPR042184">
    <property type="entry name" value="YqeY/Aim41_N"/>
</dbReference>
<dbReference type="Pfam" id="PF09424">
    <property type="entry name" value="YqeY"/>
    <property type="match status" value="1"/>
</dbReference>
<protein>
    <recommendedName>
        <fullName evidence="3">Glutamyl-tRNA amidotransferase</fullName>
    </recommendedName>
</protein>
<dbReference type="PANTHER" id="PTHR28055:SF1">
    <property type="entry name" value="ALTERED INHERITANCE OF MITOCHONDRIA PROTEIN 41, MITOCHONDRIAL"/>
    <property type="match status" value="1"/>
</dbReference>
<dbReference type="EMBL" id="MGJV01000019">
    <property type="protein sequence ID" value="OGN14888.1"/>
    <property type="molecule type" value="Genomic_DNA"/>
</dbReference>